<feature type="domain" description="Cytochrome c" evidence="14">
    <location>
        <begin position="613"/>
        <end position="691"/>
    </location>
</feature>
<dbReference type="CDD" id="cd10279">
    <property type="entry name" value="PQQ_ADH_II"/>
    <property type="match status" value="1"/>
</dbReference>
<dbReference type="Gene3D" id="2.140.10.10">
    <property type="entry name" value="Quinoprotein alcohol dehydrogenase-like superfamily"/>
    <property type="match status" value="1"/>
</dbReference>
<sequence length="711" mass="76631">MIARSRLPLLGMLAVAALALGSFDGFGLGGAAAPEAQLLDDSSGRDWPGYGRTYGQQHFSPLAAIDQANVGTLGLAWSMDLPLGNAATQPIAVDGVVYFAAGLSVVSAVDAVSGKLLWQYDPEVGKAAGLNLRVGWGVRGVAYWQGRIYVGTQDGRLIAIDAKTGKPAWSQQTFDPKMAAYISGAPRVLGGRVLIGYGGSNGVSRGYITAYDAKTGKQLWRFHTVPGDPAKGFENEAMEMAAKTWGGEWWKFGGGGDVWNSIAYDPDLDLVYFGVGSPYPWNHRLRSQGKGDNLFIDSIVAVDGKTGKYRWHYQTVPGDTWDFDATMDIELADLEIAGKPRKVLMQAPKNGFLYVIDRTNGKLISAEPYVPVTWASKIDLATGRPVEVPGARYDQGKAATIAPSPLAAHNWLPMAFSPQTRLVYIPAVEFDVDYSEPAKDWKPATDRNTDAGANMIGGPLIGRKPPVGALIAWNPVTQKPVWRVDHPTYVNGGVLATGGDLVFQGAIDGLFKAYSARDGKVLWSYDTRAPMIAPAITYEAKGTQYVTVLTGLGMAYPKNMGALDPANAERYGLDPRSQARRVLTFAIGGKQVLPPRAPAPQPPADPGFKLDQVRFMPGAMAYTRHCGDCHGSLAVGAIQAPDLRRSPLPQDRATFVQIVREGALEAQGMPRFAELTDAQIDDIRYYLRARAAELRGQAKAPKDPDVSLHLK</sequence>
<dbReference type="InterPro" id="IPR011047">
    <property type="entry name" value="Quinoprotein_ADH-like_sf"/>
</dbReference>
<dbReference type="NCBIfam" id="TIGR03075">
    <property type="entry name" value="PQQ_enz_alc_DH"/>
    <property type="match status" value="1"/>
</dbReference>
<proteinExistence type="inferred from homology"/>
<dbReference type="Proteomes" id="UP001361239">
    <property type="component" value="Unassembled WGS sequence"/>
</dbReference>
<keyword evidence="7" id="KW-0106">Calcium</keyword>
<evidence type="ECO:0000256" key="10">
    <source>
        <dbReference type="ARBA" id="ARBA00023004"/>
    </source>
</evidence>
<dbReference type="InterPro" id="IPR018391">
    <property type="entry name" value="PQQ_b-propeller_rpt"/>
</dbReference>
<evidence type="ECO:0000256" key="1">
    <source>
        <dbReference type="ARBA" id="ARBA00001913"/>
    </source>
</evidence>
<feature type="chain" id="PRO_5046945903" evidence="13">
    <location>
        <begin position="20"/>
        <end position="711"/>
    </location>
</feature>
<evidence type="ECO:0000256" key="5">
    <source>
        <dbReference type="ARBA" id="ARBA00022723"/>
    </source>
</evidence>
<evidence type="ECO:0000256" key="11">
    <source>
        <dbReference type="ARBA" id="ARBA00023157"/>
    </source>
</evidence>
<dbReference type="InterPro" id="IPR009056">
    <property type="entry name" value="Cyt_c-like_dom"/>
</dbReference>
<evidence type="ECO:0000259" key="14">
    <source>
        <dbReference type="PROSITE" id="PS51007"/>
    </source>
</evidence>
<dbReference type="Gene3D" id="1.10.760.10">
    <property type="entry name" value="Cytochrome c-like domain"/>
    <property type="match status" value="1"/>
</dbReference>
<evidence type="ECO:0000256" key="9">
    <source>
        <dbReference type="ARBA" id="ARBA00023002"/>
    </source>
</evidence>
<dbReference type="SMART" id="SM00564">
    <property type="entry name" value="PQQ"/>
    <property type="match status" value="5"/>
</dbReference>
<evidence type="ECO:0000256" key="8">
    <source>
        <dbReference type="ARBA" id="ARBA00022891"/>
    </source>
</evidence>
<dbReference type="PROSITE" id="PS51007">
    <property type="entry name" value="CYTC"/>
    <property type="match status" value="1"/>
</dbReference>
<gene>
    <name evidence="15" type="ORF">WG901_07755</name>
</gene>
<evidence type="ECO:0000256" key="7">
    <source>
        <dbReference type="ARBA" id="ARBA00022837"/>
    </source>
</evidence>
<organism evidence="15 16">
    <name type="scientific">Novosphingobium anseongense</name>
    <dbReference type="NCBI Taxonomy" id="3133436"/>
    <lineage>
        <taxon>Bacteria</taxon>
        <taxon>Pseudomonadati</taxon>
        <taxon>Pseudomonadota</taxon>
        <taxon>Alphaproteobacteria</taxon>
        <taxon>Sphingomonadales</taxon>
        <taxon>Sphingomonadaceae</taxon>
        <taxon>Novosphingobium</taxon>
    </lineage>
</organism>
<evidence type="ECO:0000256" key="4">
    <source>
        <dbReference type="ARBA" id="ARBA00022617"/>
    </source>
</evidence>
<evidence type="ECO:0000313" key="15">
    <source>
        <dbReference type="EMBL" id="MEJ5976524.1"/>
    </source>
</evidence>
<comment type="cofactor">
    <cofactor evidence="1">
        <name>Ca(2+)</name>
        <dbReference type="ChEBI" id="CHEBI:29108"/>
    </cofactor>
</comment>
<dbReference type="InterPro" id="IPR017512">
    <property type="entry name" value="PQQ_MeOH/EtOH_DH"/>
</dbReference>
<comment type="cofactor">
    <cofactor evidence="2">
        <name>pyrroloquinoline quinone</name>
        <dbReference type="ChEBI" id="CHEBI:58442"/>
    </cofactor>
</comment>
<keyword evidence="8" id="KW-0634">PQQ</keyword>
<dbReference type="SUPFAM" id="SSF50998">
    <property type="entry name" value="Quinoprotein alcohol dehydrogenase-like"/>
    <property type="match status" value="1"/>
</dbReference>
<dbReference type="SUPFAM" id="SSF46626">
    <property type="entry name" value="Cytochrome c"/>
    <property type="match status" value="1"/>
</dbReference>
<keyword evidence="4 12" id="KW-0349">Heme</keyword>
<keyword evidence="10 12" id="KW-0408">Iron</keyword>
<evidence type="ECO:0000256" key="2">
    <source>
        <dbReference type="ARBA" id="ARBA00001931"/>
    </source>
</evidence>
<feature type="signal peptide" evidence="13">
    <location>
        <begin position="1"/>
        <end position="19"/>
    </location>
</feature>
<keyword evidence="5 12" id="KW-0479">Metal-binding</keyword>
<evidence type="ECO:0000256" key="6">
    <source>
        <dbReference type="ARBA" id="ARBA00022729"/>
    </source>
</evidence>
<comment type="similarity">
    <text evidence="3">Belongs to the bacterial PQQ dehydrogenase family.</text>
</comment>
<dbReference type="EMBL" id="JBBHJZ010000001">
    <property type="protein sequence ID" value="MEJ5976524.1"/>
    <property type="molecule type" value="Genomic_DNA"/>
</dbReference>
<name>A0ABU8RU61_9SPHN</name>
<dbReference type="PANTHER" id="PTHR32303">
    <property type="entry name" value="QUINOPROTEIN ALCOHOL DEHYDROGENASE (CYTOCHROME C)"/>
    <property type="match status" value="1"/>
</dbReference>
<keyword evidence="11" id="KW-1015">Disulfide bond</keyword>
<dbReference type="RefSeq" id="WP_339586433.1">
    <property type="nucleotide sequence ID" value="NZ_JBBHJZ010000001.1"/>
</dbReference>
<evidence type="ECO:0000256" key="13">
    <source>
        <dbReference type="SAM" id="SignalP"/>
    </source>
</evidence>
<dbReference type="InterPro" id="IPR002372">
    <property type="entry name" value="PQQ_rpt_dom"/>
</dbReference>
<evidence type="ECO:0000256" key="3">
    <source>
        <dbReference type="ARBA" id="ARBA00008156"/>
    </source>
</evidence>
<keyword evidence="16" id="KW-1185">Reference proteome</keyword>
<evidence type="ECO:0000313" key="16">
    <source>
        <dbReference type="Proteomes" id="UP001361239"/>
    </source>
</evidence>
<dbReference type="Pfam" id="PF01011">
    <property type="entry name" value="PQQ"/>
    <property type="match status" value="2"/>
</dbReference>
<comment type="caution">
    <text evidence="15">The sequence shown here is derived from an EMBL/GenBank/DDBJ whole genome shotgun (WGS) entry which is preliminary data.</text>
</comment>
<accession>A0ABU8RU61</accession>
<dbReference type="InterPro" id="IPR036909">
    <property type="entry name" value="Cyt_c-like_dom_sf"/>
</dbReference>
<keyword evidence="9" id="KW-0560">Oxidoreductase</keyword>
<protein>
    <submittedName>
        <fullName evidence="15">PQQ-dependent dehydrogenase, methanol/ethanol family</fullName>
    </submittedName>
</protein>
<dbReference type="Pfam" id="PF13442">
    <property type="entry name" value="Cytochrome_CBB3"/>
    <property type="match status" value="1"/>
</dbReference>
<evidence type="ECO:0000256" key="12">
    <source>
        <dbReference type="PROSITE-ProRule" id="PRU00433"/>
    </source>
</evidence>
<keyword evidence="6 13" id="KW-0732">Signal</keyword>
<reference evidence="15 16" key="1">
    <citation type="submission" date="2024-03" db="EMBL/GenBank/DDBJ databases">
        <authorList>
            <person name="Jo J.-H."/>
        </authorList>
    </citation>
    <scope>NUCLEOTIDE SEQUENCE [LARGE SCALE GENOMIC DNA]</scope>
    <source>
        <strain evidence="15 16">PS1R-30</strain>
    </source>
</reference>